<dbReference type="Proteomes" id="UP001498398">
    <property type="component" value="Unassembled WGS sequence"/>
</dbReference>
<keyword evidence="1" id="KW-1133">Transmembrane helix</keyword>
<comment type="caution">
    <text evidence="2">The sequence shown here is derived from an EMBL/GenBank/DDBJ whole genome shotgun (WGS) entry which is preliminary data.</text>
</comment>
<protein>
    <submittedName>
        <fullName evidence="2">Uncharacterized protein</fullName>
    </submittedName>
</protein>
<gene>
    <name evidence="2" type="ORF">VKT23_000344</name>
</gene>
<reference evidence="2 3" key="1">
    <citation type="submission" date="2024-01" db="EMBL/GenBank/DDBJ databases">
        <title>A draft genome for the cacao thread blight pathogen Marasmiellus scandens.</title>
        <authorList>
            <person name="Baruah I.K."/>
            <person name="Leung J."/>
            <person name="Bukari Y."/>
            <person name="Amoako-Attah I."/>
            <person name="Meinhardt L.W."/>
            <person name="Bailey B.A."/>
            <person name="Cohen S.P."/>
        </authorList>
    </citation>
    <scope>NUCLEOTIDE SEQUENCE [LARGE SCALE GENOMIC DNA]</scope>
    <source>
        <strain evidence="2 3">GH-19</strain>
    </source>
</reference>
<proteinExistence type="predicted"/>
<keyword evidence="1" id="KW-0812">Transmembrane</keyword>
<keyword evidence="3" id="KW-1185">Reference proteome</keyword>
<keyword evidence="1" id="KW-0472">Membrane</keyword>
<name>A0ABR1K470_9AGAR</name>
<evidence type="ECO:0000313" key="3">
    <source>
        <dbReference type="Proteomes" id="UP001498398"/>
    </source>
</evidence>
<sequence>MRATIRLYEDPMGFSSADIWTKSDTPKTRAYRVLAVVLVVAASTYAALKFTSLGQAFTESPLVSHFQH</sequence>
<dbReference type="EMBL" id="JBANRG010000001">
    <property type="protein sequence ID" value="KAK7472223.1"/>
    <property type="molecule type" value="Genomic_DNA"/>
</dbReference>
<organism evidence="2 3">
    <name type="scientific">Marasmiellus scandens</name>
    <dbReference type="NCBI Taxonomy" id="2682957"/>
    <lineage>
        <taxon>Eukaryota</taxon>
        <taxon>Fungi</taxon>
        <taxon>Dikarya</taxon>
        <taxon>Basidiomycota</taxon>
        <taxon>Agaricomycotina</taxon>
        <taxon>Agaricomycetes</taxon>
        <taxon>Agaricomycetidae</taxon>
        <taxon>Agaricales</taxon>
        <taxon>Marasmiineae</taxon>
        <taxon>Omphalotaceae</taxon>
        <taxon>Marasmiellus</taxon>
    </lineage>
</organism>
<feature type="transmembrane region" description="Helical" evidence="1">
    <location>
        <begin position="30"/>
        <end position="48"/>
    </location>
</feature>
<evidence type="ECO:0000313" key="2">
    <source>
        <dbReference type="EMBL" id="KAK7472223.1"/>
    </source>
</evidence>
<evidence type="ECO:0000256" key="1">
    <source>
        <dbReference type="SAM" id="Phobius"/>
    </source>
</evidence>
<accession>A0ABR1K470</accession>